<accession>A0A1S6L327</accession>
<reference evidence="1 2" key="1">
    <citation type="submission" date="2017-01" db="EMBL/GenBank/DDBJ databases">
        <authorList>
            <person name="Mah S.A."/>
            <person name="Swanson W.J."/>
            <person name="Moy G.W."/>
            <person name="Vacquier V.D."/>
        </authorList>
    </citation>
    <scope>NUCLEOTIDE SEQUENCE [LARGE SCALE GENOMIC DNA]</scope>
</reference>
<organism evidence="1 2">
    <name type="scientific">Erwinia phage vB_EamM_Yoloswag</name>
    <dbReference type="NCBI Taxonomy" id="1958956"/>
    <lineage>
        <taxon>Viruses</taxon>
        <taxon>Duplodnaviria</taxon>
        <taxon>Heunggongvirae</taxon>
        <taxon>Uroviricota</taxon>
        <taxon>Caudoviricetes</taxon>
        <taxon>Yoloswagvirus</taxon>
        <taxon>Yoloswagvirus yoloswag</taxon>
    </lineage>
</organism>
<protein>
    <submittedName>
        <fullName evidence="1">Uncharacterized protein</fullName>
    </submittedName>
</protein>
<evidence type="ECO:0000313" key="2">
    <source>
        <dbReference type="Proteomes" id="UP000221250"/>
    </source>
</evidence>
<keyword evidence="2" id="KW-1185">Reference proteome</keyword>
<gene>
    <name evidence="1" type="ORF">YOLOSWAG_94</name>
</gene>
<evidence type="ECO:0000313" key="1">
    <source>
        <dbReference type="EMBL" id="AQT28576.1"/>
    </source>
</evidence>
<name>A0A1S6L327_9CAUD</name>
<sequence length="157" mass="17417">MVIVRINPQTNKIVGRSREQTDDNCIEVSDELWGRIVGDMSAFEFVPETRTIELRAEYKGTPVQEFDIKNVERYTTEIQEMISVPELNIQITLGGIFGRVLLAAIALAQYVPQTLLCTDLSGKFVVVTIDKAACELIAAAVARHSESILNTGEDSDE</sequence>
<proteinExistence type="predicted"/>
<dbReference type="Proteomes" id="UP000221250">
    <property type="component" value="Segment"/>
</dbReference>
<dbReference type="EMBL" id="KY448244">
    <property type="protein sequence ID" value="AQT28576.1"/>
    <property type="molecule type" value="Genomic_DNA"/>
</dbReference>